<evidence type="ECO:0000256" key="1">
    <source>
        <dbReference type="ARBA" id="ARBA00004308"/>
    </source>
</evidence>
<proteinExistence type="predicted"/>
<evidence type="ECO:0000256" key="3">
    <source>
        <dbReference type="SAM" id="Phobius"/>
    </source>
</evidence>
<dbReference type="PANTHER" id="PTHR24092:SF180">
    <property type="entry name" value="PHOSPHOLIPID-TRANSPORTING ATPASE DNF1-RELATED"/>
    <property type="match status" value="1"/>
</dbReference>
<organism evidence="4 5">
    <name type="scientific">Peronospora farinosa</name>
    <dbReference type="NCBI Taxonomy" id="134698"/>
    <lineage>
        <taxon>Eukaryota</taxon>
        <taxon>Sar</taxon>
        <taxon>Stramenopiles</taxon>
        <taxon>Oomycota</taxon>
        <taxon>Peronosporomycetes</taxon>
        <taxon>Peronosporales</taxon>
        <taxon>Peronosporaceae</taxon>
        <taxon>Peronospora</taxon>
    </lineage>
</organism>
<evidence type="ECO:0000256" key="2">
    <source>
        <dbReference type="ARBA" id="ARBA00022448"/>
    </source>
</evidence>
<comment type="caution">
    <text evidence="4">The sequence shown here is derived from an EMBL/GenBank/DDBJ whole genome shotgun (WGS) entry which is preliminary data.</text>
</comment>
<feature type="transmembrane region" description="Helical" evidence="3">
    <location>
        <begin position="82"/>
        <end position="103"/>
    </location>
</feature>
<keyword evidence="2" id="KW-0813">Transport</keyword>
<accession>A0ABN8C2Z6</accession>
<gene>
    <name evidence="4" type="ORF">PFR001_LOCUS3952</name>
</gene>
<dbReference type="EMBL" id="CAKLBC010000822">
    <property type="protein sequence ID" value="CAH0488470.1"/>
    <property type="molecule type" value="Genomic_DNA"/>
</dbReference>
<sequence length="224" mass="24906">MKPTQGYVMSFRTDRLWTGIGQILLKVEDYLQIRNQEVISADVLVLAVAEAPGEPSSSICYRMVRDTWYIQLSDAENDRSRFVAMIPMMFTFLAALPGGSYLVTDTPAIMRTMDLNKELGHKTYVFSDKTGTLTCNIIELDKCSVNGTSYGSGMTEIGCAALGRTGKPILSEPKLDPSVKKLPFVNFVDETLIDGMKGRAGEEQKAKILQFFFRAPRCMPHSNP</sequence>
<name>A0ABN8C2Z6_9STRA</name>
<keyword evidence="3" id="KW-1133">Transmembrane helix</keyword>
<keyword evidence="5" id="KW-1185">Reference proteome</keyword>
<evidence type="ECO:0000313" key="5">
    <source>
        <dbReference type="Proteomes" id="UP001157938"/>
    </source>
</evidence>
<protein>
    <submittedName>
        <fullName evidence="4">Uncharacterized protein</fullName>
    </submittedName>
</protein>
<comment type="subcellular location">
    <subcellularLocation>
        <location evidence="1">Endomembrane system</location>
    </subcellularLocation>
</comment>
<reference evidence="4 5" key="1">
    <citation type="submission" date="2021-11" db="EMBL/GenBank/DDBJ databases">
        <authorList>
            <person name="Islam A."/>
            <person name="Islam S."/>
            <person name="Flora M.S."/>
            <person name="Rahman M."/>
            <person name="Ziaur R.M."/>
            <person name="Epstein J.H."/>
            <person name="Hassan M."/>
            <person name="Klassen M."/>
            <person name="Woodard K."/>
            <person name="Webb A."/>
            <person name="Webby R.J."/>
            <person name="El Zowalaty M.E."/>
        </authorList>
    </citation>
    <scope>NUCLEOTIDE SEQUENCE [LARGE SCALE GENOMIC DNA]</scope>
    <source>
        <strain evidence="4">Pf1</strain>
    </source>
</reference>
<dbReference type="Proteomes" id="UP001157938">
    <property type="component" value="Unassembled WGS sequence"/>
</dbReference>
<evidence type="ECO:0000313" key="4">
    <source>
        <dbReference type="EMBL" id="CAH0488470.1"/>
    </source>
</evidence>
<keyword evidence="3" id="KW-0472">Membrane</keyword>
<keyword evidence="3" id="KW-0812">Transmembrane</keyword>
<dbReference type="PANTHER" id="PTHR24092">
    <property type="entry name" value="PROBABLE PHOSPHOLIPID-TRANSPORTING ATPASE"/>
    <property type="match status" value="1"/>
</dbReference>